<comment type="caution">
    <text evidence="1">The sequence shown here is derived from an EMBL/GenBank/DDBJ whole genome shotgun (WGS) entry which is preliminary data.</text>
</comment>
<evidence type="ECO:0000313" key="2">
    <source>
        <dbReference type="Proteomes" id="UP001153069"/>
    </source>
</evidence>
<gene>
    <name evidence="1" type="ORF">SEMRO_77_G042150.1</name>
</gene>
<evidence type="ECO:0000313" key="1">
    <source>
        <dbReference type="EMBL" id="CAB9500179.1"/>
    </source>
</evidence>
<protein>
    <submittedName>
        <fullName evidence="1">Uncharacterized protein</fullName>
    </submittedName>
</protein>
<accession>A0A9N8DI83</accession>
<name>A0A9N8DI83_9STRA</name>
<keyword evidence="2" id="KW-1185">Reference proteome</keyword>
<proteinExistence type="predicted"/>
<dbReference type="Proteomes" id="UP001153069">
    <property type="component" value="Unassembled WGS sequence"/>
</dbReference>
<reference evidence="1" key="1">
    <citation type="submission" date="2020-06" db="EMBL/GenBank/DDBJ databases">
        <authorList>
            <consortium name="Plant Systems Biology data submission"/>
        </authorList>
    </citation>
    <scope>NUCLEOTIDE SEQUENCE</scope>
    <source>
        <strain evidence="1">D6</strain>
    </source>
</reference>
<dbReference type="AlphaFoldDB" id="A0A9N8DI83"/>
<organism evidence="1 2">
    <name type="scientific">Seminavis robusta</name>
    <dbReference type="NCBI Taxonomy" id="568900"/>
    <lineage>
        <taxon>Eukaryota</taxon>
        <taxon>Sar</taxon>
        <taxon>Stramenopiles</taxon>
        <taxon>Ochrophyta</taxon>
        <taxon>Bacillariophyta</taxon>
        <taxon>Bacillariophyceae</taxon>
        <taxon>Bacillariophycidae</taxon>
        <taxon>Naviculales</taxon>
        <taxon>Naviculaceae</taxon>
        <taxon>Seminavis</taxon>
    </lineage>
</organism>
<dbReference type="EMBL" id="CAICTM010000076">
    <property type="protein sequence ID" value="CAB9500179.1"/>
    <property type="molecule type" value="Genomic_DNA"/>
</dbReference>
<sequence>MATSASGDAFYDEDEGPAPYRYGSGEMIPVVVHAIAELEEEDNIPVVEAAVVTQLENDDIQPRYRDPLRRDNGTLHSTRAPQAELRPSMMDRVIPKSSEGKAFCLALAALVAFTLVASTGLFCSLGNCDVAGSGSPNADSAGEDAGNNFVSLSPSSATVSPSSAPTYWNQAENYTLSVDMSSLVISTSNFLLANHNNDNDTSTPMIEKLIESILEGLPIESSNPVALVPGSAEIAQEPLALAIQDCVVGIEDRNENNNTHCYFVRVHFQLFVTEAHKARYKRLCSQLGASLTLLTENNGHLIRSFVVKEESNLLFQDGRMDHCEPVNNDSITMTLTPSTAQPTATTNPLQQATPAPTPAPAPLRFDFHYTFFDDLVPLEKPTEAQLSALVCQTQVWVSERMNTNSTINSDTSLTMTAKDIGYQLGNNSFILFFRGEFSTGGEEESYFPTLEDVSSVLDATSKNSIMIIDSSELDYVLDHVYASSPLDGSLNYFRDVNGTTYHVDYDDEADGAQSSVMEEAHCHP</sequence>